<evidence type="ECO:0000313" key="1">
    <source>
        <dbReference type="EMBL" id="TIA87220.1"/>
    </source>
</evidence>
<evidence type="ECO:0008006" key="3">
    <source>
        <dbReference type="Google" id="ProtNLM"/>
    </source>
</evidence>
<name>A0A4T0FH18_9BASI</name>
<keyword evidence="2" id="KW-1185">Reference proteome</keyword>
<evidence type="ECO:0000313" key="2">
    <source>
        <dbReference type="Proteomes" id="UP000310189"/>
    </source>
</evidence>
<proteinExistence type="predicted"/>
<reference evidence="1 2" key="1">
    <citation type="submission" date="2019-03" db="EMBL/GenBank/DDBJ databases">
        <title>Sequencing 23 genomes of Wallemia ichthyophaga.</title>
        <authorList>
            <person name="Gostincar C."/>
        </authorList>
    </citation>
    <scope>NUCLEOTIDE SEQUENCE [LARGE SCALE GENOMIC DNA]</scope>
    <source>
        <strain evidence="1 2">EXF-5753</strain>
    </source>
</reference>
<organism evidence="1 2">
    <name type="scientific">Wallemia hederae</name>
    <dbReference type="NCBI Taxonomy" id="1540922"/>
    <lineage>
        <taxon>Eukaryota</taxon>
        <taxon>Fungi</taxon>
        <taxon>Dikarya</taxon>
        <taxon>Basidiomycota</taxon>
        <taxon>Wallemiomycotina</taxon>
        <taxon>Wallemiomycetes</taxon>
        <taxon>Wallemiales</taxon>
        <taxon>Wallemiaceae</taxon>
        <taxon>Wallemia</taxon>
    </lineage>
</organism>
<dbReference type="EMBL" id="SPNW01000061">
    <property type="protein sequence ID" value="TIA87220.1"/>
    <property type="molecule type" value="Genomic_DNA"/>
</dbReference>
<gene>
    <name evidence="1" type="ORF">E3P99_03301</name>
</gene>
<dbReference type="Proteomes" id="UP000310189">
    <property type="component" value="Unassembled WGS sequence"/>
</dbReference>
<sequence>MTNFHEPISASFNDPLERLPFELWEVIAGFASVVDASSAQKLSLLNRNWRVMLLEMHEPWSSVIVDRTAPRDLSCKCFSEWLILMQSRAKSRIKRVEWITDNSDESITSCLDMLHGGGDPMHAVSLKGLDGPMKTRGFKFRPPPTTSLAVFVDTPSASDYFDPDEVILLHTTGLECLQLVNTFPNLLPASCSLKHLSMHFTKTFLDIGAVQNFVADHKELVSLTIINLKQDIAANKYLELINAGTLKYAINAPNAHSVTIHD</sequence>
<accession>A0A4T0FH18</accession>
<dbReference type="OrthoDB" id="3356382at2759"/>
<dbReference type="AlphaFoldDB" id="A0A4T0FH18"/>
<comment type="caution">
    <text evidence="1">The sequence shown here is derived from an EMBL/GenBank/DDBJ whole genome shotgun (WGS) entry which is preliminary data.</text>
</comment>
<protein>
    <recommendedName>
        <fullName evidence="3">F-box domain-containing protein</fullName>
    </recommendedName>
</protein>